<accession>A0AAJ7DX40</accession>
<dbReference type="GO" id="GO:0015459">
    <property type="term" value="F:potassium channel regulator activity"/>
    <property type="evidence" value="ECO:0007669"/>
    <property type="project" value="TreeGrafter"/>
</dbReference>
<dbReference type="PANTHER" id="PTHR43150:SF2">
    <property type="entry name" value="HYPERKINETIC, ISOFORM M"/>
    <property type="match status" value="1"/>
</dbReference>
<dbReference type="InterPro" id="IPR036812">
    <property type="entry name" value="NAD(P)_OxRdtase_dom_sf"/>
</dbReference>
<feature type="compositionally biased region" description="Polar residues" evidence="10">
    <location>
        <begin position="15"/>
        <end position="33"/>
    </location>
</feature>
<dbReference type="InterPro" id="IPR005399">
    <property type="entry name" value="K_chnl_volt-dep_bsu_KCNAB-rel"/>
</dbReference>
<keyword evidence="8" id="KW-0560">Oxidoreductase</keyword>
<dbReference type="NCBIfam" id="TIGR01293">
    <property type="entry name" value="Kv_beta"/>
    <property type="match status" value="1"/>
</dbReference>
<dbReference type="Proteomes" id="UP000695007">
    <property type="component" value="Unplaced"/>
</dbReference>
<keyword evidence="13" id="KW-0407">Ion channel</keyword>
<evidence type="ECO:0000313" key="12">
    <source>
        <dbReference type="Proteomes" id="UP000695007"/>
    </source>
</evidence>
<dbReference type="InterPro" id="IPR023210">
    <property type="entry name" value="NADP_OxRdtase_dom"/>
</dbReference>
<reference evidence="13" key="1">
    <citation type="submission" date="2025-08" db="UniProtKB">
        <authorList>
            <consortium name="RefSeq"/>
        </authorList>
    </citation>
    <scope>IDENTIFICATION</scope>
</reference>
<dbReference type="InterPro" id="IPR005983">
    <property type="entry name" value="K_chnl_volt-dep_bsu_KCNAB"/>
</dbReference>
<dbReference type="GO" id="GO:0005737">
    <property type="term" value="C:cytoplasm"/>
    <property type="evidence" value="ECO:0007669"/>
    <property type="project" value="UniProtKB-SubCell"/>
</dbReference>
<keyword evidence="12" id="KW-1185">Reference proteome</keyword>
<dbReference type="CTD" id="109541"/>
<evidence type="ECO:0000256" key="3">
    <source>
        <dbReference type="ARBA" id="ARBA00022448"/>
    </source>
</evidence>
<dbReference type="GO" id="GO:0008076">
    <property type="term" value="C:voltage-gated potassium channel complex"/>
    <property type="evidence" value="ECO:0007669"/>
    <property type="project" value="TreeGrafter"/>
</dbReference>
<dbReference type="GO" id="GO:1901379">
    <property type="term" value="P:regulation of potassium ion transmembrane transport"/>
    <property type="evidence" value="ECO:0007669"/>
    <property type="project" value="TreeGrafter"/>
</dbReference>
<keyword evidence="5" id="KW-0633">Potassium transport</keyword>
<evidence type="ECO:0000256" key="4">
    <source>
        <dbReference type="ARBA" id="ARBA00022490"/>
    </source>
</evidence>
<evidence type="ECO:0000256" key="2">
    <source>
        <dbReference type="ARBA" id="ARBA00006515"/>
    </source>
</evidence>
<dbReference type="Gene3D" id="3.20.20.100">
    <property type="entry name" value="NADP-dependent oxidoreductase domain"/>
    <property type="match status" value="1"/>
</dbReference>
<evidence type="ECO:0000259" key="11">
    <source>
        <dbReference type="Pfam" id="PF00248"/>
    </source>
</evidence>
<dbReference type="Pfam" id="PF00248">
    <property type="entry name" value="Aldo_ket_red"/>
    <property type="match status" value="1"/>
</dbReference>
<proteinExistence type="inferred from homology"/>
<evidence type="ECO:0000256" key="9">
    <source>
        <dbReference type="ARBA" id="ARBA00023065"/>
    </source>
</evidence>
<dbReference type="KEGG" id="csol:105363579"/>
<keyword evidence="6" id="KW-0521">NADP</keyword>
<comment type="subcellular location">
    <subcellularLocation>
        <location evidence="1">Cytoplasm</location>
    </subcellularLocation>
</comment>
<keyword evidence="7" id="KW-0630">Potassium</keyword>
<evidence type="ECO:0000256" key="5">
    <source>
        <dbReference type="ARBA" id="ARBA00022538"/>
    </source>
</evidence>
<protein>
    <submittedName>
        <fullName evidence="13">Voltage-gated potassium channel subunit beta-2</fullName>
    </submittedName>
</protein>
<dbReference type="GO" id="GO:0005249">
    <property type="term" value="F:voltage-gated potassium channel activity"/>
    <property type="evidence" value="ECO:0007669"/>
    <property type="project" value="InterPro"/>
</dbReference>
<dbReference type="AlphaFoldDB" id="A0AAJ7DX40"/>
<name>A0AAJ7DX40_9HYME</name>
<dbReference type="GeneID" id="105363579"/>
<sequence length="457" mass="51434">MSRIMLCNIGQASGSDTNNNAGVQTNAPTAQSSVDEDDSYPLPTIYRCRAPIASLDCMEEFNGGTDTSGQYGSTPGTKEHLLTNCLVSHSQRLQHNPSPGIRYRNLGKSGLRVSNVGLGTWTTFGSANGSNSEENAEAVISLAYESGINVFDLSEAHSGPKAEIQLGRILQKRNWSRTSYVVTTKIYWNPKSEARGLSRKHIIETVQASLARLQLSYIDIVMIHKVDSTCPMEEIVRAMNYVISKGWAMYWGTSRWSPVEIMEAYSNCRQFNCVTPIVEQAEYHLFYRDKPELYMPELYNKIGVGLMCWSTMSIGMISTRGEDIGMSVLSRSRSSYRTSIKSGHCSDDRMKMFRRQEQWRKGSMDSETKRYSDKIRDICAFAERLGCTFTQLSIAWSLKNESVQCLLLGATNIEQLYESLQSLQLIPRLTMSTMTEIERILLNKPSRPPMVSTLQLR</sequence>
<evidence type="ECO:0000256" key="10">
    <source>
        <dbReference type="SAM" id="MobiDB-lite"/>
    </source>
</evidence>
<feature type="region of interest" description="Disordered" evidence="10">
    <location>
        <begin position="15"/>
        <end position="38"/>
    </location>
</feature>
<keyword evidence="3" id="KW-0813">Transport</keyword>
<dbReference type="RefSeq" id="XP_011499618.1">
    <property type="nucleotide sequence ID" value="XM_011501316.1"/>
</dbReference>
<evidence type="ECO:0000256" key="6">
    <source>
        <dbReference type="ARBA" id="ARBA00022857"/>
    </source>
</evidence>
<evidence type="ECO:0000256" key="1">
    <source>
        <dbReference type="ARBA" id="ARBA00004496"/>
    </source>
</evidence>
<dbReference type="PRINTS" id="PR01577">
    <property type="entry name" value="KCNABCHANNEL"/>
</dbReference>
<keyword evidence="9" id="KW-0406">Ion transport</keyword>
<dbReference type="PANTHER" id="PTHR43150">
    <property type="entry name" value="HYPERKINETIC, ISOFORM M"/>
    <property type="match status" value="1"/>
</dbReference>
<evidence type="ECO:0000256" key="8">
    <source>
        <dbReference type="ARBA" id="ARBA00023002"/>
    </source>
</evidence>
<keyword evidence="4" id="KW-0963">Cytoplasm</keyword>
<feature type="domain" description="NADP-dependent oxidoreductase" evidence="11">
    <location>
        <begin position="116"/>
        <end position="440"/>
    </location>
</feature>
<comment type="similarity">
    <text evidence="2">Belongs to the shaker potassium channel beta subunit family.</text>
</comment>
<organism evidence="12 13">
    <name type="scientific">Ceratosolen solmsi marchali</name>
    <dbReference type="NCBI Taxonomy" id="326594"/>
    <lineage>
        <taxon>Eukaryota</taxon>
        <taxon>Metazoa</taxon>
        <taxon>Ecdysozoa</taxon>
        <taxon>Arthropoda</taxon>
        <taxon>Hexapoda</taxon>
        <taxon>Insecta</taxon>
        <taxon>Pterygota</taxon>
        <taxon>Neoptera</taxon>
        <taxon>Endopterygota</taxon>
        <taxon>Hymenoptera</taxon>
        <taxon>Apocrita</taxon>
        <taxon>Proctotrupomorpha</taxon>
        <taxon>Chalcidoidea</taxon>
        <taxon>Agaonidae</taxon>
        <taxon>Agaoninae</taxon>
        <taxon>Ceratosolen</taxon>
    </lineage>
</organism>
<dbReference type="GO" id="GO:0016491">
    <property type="term" value="F:oxidoreductase activity"/>
    <property type="evidence" value="ECO:0007669"/>
    <property type="project" value="UniProtKB-KW"/>
</dbReference>
<dbReference type="SUPFAM" id="SSF51430">
    <property type="entry name" value="NAD(P)-linked oxidoreductase"/>
    <property type="match status" value="1"/>
</dbReference>
<evidence type="ECO:0000256" key="7">
    <source>
        <dbReference type="ARBA" id="ARBA00022958"/>
    </source>
</evidence>
<gene>
    <name evidence="13" type="primary">LOC105363579</name>
</gene>
<evidence type="ECO:0000313" key="13">
    <source>
        <dbReference type="RefSeq" id="XP_011499618.1"/>
    </source>
</evidence>
<dbReference type="GO" id="GO:0044325">
    <property type="term" value="F:transmembrane transporter binding"/>
    <property type="evidence" value="ECO:0007669"/>
    <property type="project" value="TreeGrafter"/>
</dbReference>